<sequence>MSDLFLSSYIQVAVESDANMSASSTSTMDAKCAFLFVLCFSTGFCLQCLDNDGKAVDWYSVYKYPRVRSPKSLIFKEGLAFVYLDVRNPQWELSKTPINATGNAVYNTLQQIYKSKGESIMYMMYNDEHPEGLETDHNGHTKGVVAFDRTSGFWMIHSSPKFPPARKFSYNWTAHDNGQTVLCISFPFKQLQNIGTQLLYNEPTIYDYVLPADFARDFPVLKKVIDRQHPLGPPWSSVLKLSSLGGETFVSFAKSYKFGADLYDALVAPTLKNDLLVETWLRTEGTKLPSNCSAHYKVFKVTGISLPGPVFFKETKDHAKWAASYVKNVSNMSSVPWTCIGDINRMESQFHRGGGTVCLQNLGMWKAFNNSVNSFDSCH</sequence>
<dbReference type="Pfam" id="PF03265">
    <property type="entry name" value="DNase_II"/>
    <property type="match status" value="1"/>
</dbReference>
<reference evidence="4" key="1">
    <citation type="submission" date="2025-08" db="UniProtKB">
        <authorList>
            <consortium name="RefSeq"/>
        </authorList>
    </citation>
    <scope>IDENTIFICATION</scope>
</reference>
<keyword evidence="2" id="KW-0378">Hydrolase</keyword>
<proteinExistence type="inferred from homology"/>
<dbReference type="PANTHER" id="PTHR10858:SF23">
    <property type="entry name" value="DEOXYRIBONUCLEASE II"/>
    <property type="match status" value="1"/>
</dbReference>
<evidence type="ECO:0000313" key="3">
    <source>
        <dbReference type="Proteomes" id="UP000694888"/>
    </source>
</evidence>
<dbReference type="GeneID" id="101864204"/>
<dbReference type="PANTHER" id="PTHR10858">
    <property type="entry name" value="DEOXYRIBONUCLEASE II"/>
    <property type="match status" value="1"/>
</dbReference>
<evidence type="ECO:0000313" key="4">
    <source>
        <dbReference type="RefSeq" id="XP_035824234.1"/>
    </source>
</evidence>
<dbReference type="CDD" id="cd09121">
    <property type="entry name" value="PLDc_DNaseII_2"/>
    <property type="match status" value="1"/>
</dbReference>
<dbReference type="InterPro" id="IPR004947">
    <property type="entry name" value="DNase_II"/>
</dbReference>
<dbReference type="CDD" id="cd09120">
    <property type="entry name" value="PLDc_DNaseII_1"/>
    <property type="match status" value="1"/>
</dbReference>
<gene>
    <name evidence="4" type="primary">LOC101864204</name>
</gene>
<evidence type="ECO:0000256" key="1">
    <source>
        <dbReference type="ARBA" id="ARBA00007527"/>
    </source>
</evidence>
<accession>A0ABM1VP92</accession>
<dbReference type="Proteomes" id="UP000694888">
    <property type="component" value="Unplaced"/>
</dbReference>
<organism evidence="3 4">
    <name type="scientific">Aplysia californica</name>
    <name type="common">California sea hare</name>
    <dbReference type="NCBI Taxonomy" id="6500"/>
    <lineage>
        <taxon>Eukaryota</taxon>
        <taxon>Metazoa</taxon>
        <taxon>Spiralia</taxon>
        <taxon>Lophotrochozoa</taxon>
        <taxon>Mollusca</taxon>
        <taxon>Gastropoda</taxon>
        <taxon>Heterobranchia</taxon>
        <taxon>Euthyneura</taxon>
        <taxon>Tectipleura</taxon>
        <taxon>Aplysiida</taxon>
        <taxon>Aplysioidea</taxon>
        <taxon>Aplysiidae</taxon>
        <taxon>Aplysia</taxon>
    </lineage>
</organism>
<evidence type="ECO:0000256" key="2">
    <source>
        <dbReference type="ARBA" id="ARBA00022801"/>
    </source>
</evidence>
<keyword evidence="3" id="KW-1185">Reference proteome</keyword>
<name>A0ABM1VP92_APLCA</name>
<protein>
    <submittedName>
        <fullName evidence="4">Plancitoxin-1 isoform X1</fullName>
    </submittedName>
</protein>
<dbReference type="RefSeq" id="XP_035824234.1">
    <property type="nucleotide sequence ID" value="XM_035968341.1"/>
</dbReference>
<comment type="similarity">
    <text evidence="1">Belongs to the DNase II family.</text>
</comment>